<evidence type="ECO:0000256" key="1">
    <source>
        <dbReference type="SAM" id="MobiDB-lite"/>
    </source>
</evidence>
<gene>
    <name evidence="2" type="ORF">PCOR1329_LOCUS49725</name>
    <name evidence="3" type="ORF">PCOR1329_LOCUS49726</name>
</gene>
<comment type="caution">
    <text evidence="3">The sequence shown here is derived from an EMBL/GenBank/DDBJ whole genome shotgun (WGS) entry which is preliminary data.</text>
</comment>
<protein>
    <submittedName>
        <fullName evidence="3">Uncharacterized protein</fullName>
    </submittedName>
</protein>
<organism evidence="3 4">
    <name type="scientific">Prorocentrum cordatum</name>
    <dbReference type="NCBI Taxonomy" id="2364126"/>
    <lineage>
        <taxon>Eukaryota</taxon>
        <taxon>Sar</taxon>
        <taxon>Alveolata</taxon>
        <taxon>Dinophyceae</taxon>
        <taxon>Prorocentrales</taxon>
        <taxon>Prorocentraceae</taxon>
        <taxon>Prorocentrum</taxon>
    </lineage>
</organism>
<sequence length="236" mass="26630">MAEKNICEADDSPMEVEVPESETPKDTPKETPMETPGEAEATFQDDEAKQHVADQTTSIYIMSMCSKCCYVEVGTGRNGQAIPTLVLNAKQGFFDPQSRDEKHDGRAFSIQETFVKKTDKVRRLVRQAKVFVNEHLGKTDDIAAHAWCNASKHRSVACTELFCQLFNSLEVFKGCGYYHSSLRNHGHGHKWCQECNRGATPDRMAVKSALLEHLLPLWRDCEVRVRIGIGEPTLWQ</sequence>
<evidence type="ECO:0000313" key="2">
    <source>
        <dbReference type="EMBL" id="CAK0860895.1"/>
    </source>
</evidence>
<name>A0ABN9UNF8_9DINO</name>
<accession>A0ABN9UNF8</accession>
<proteinExistence type="predicted"/>
<reference evidence="3" key="1">
    <citation type="submission" date="2023-10" db="EMBL/GenBank/DDBJ databases">
        <authorList>
            <person name="Chen Y."/>
            <person name="Shah S."/>
            <person name="Dougan E. K."/>
            <person name="Thang M."/>
            <person name="Chan C."/>
        </authorList>
    </citation>
    <scope>NUCLEOTIDE SEQUENCE [LARGE SCALE GENOMIC DNA]</scope>
</reference>
<evidence type="ECO:0000313" key="3">
    <source>
        <dbReference type="EMBL" id="CAK0860896.1"/>
    </source>
</evidence>
<feature type="compositionally biased region" description="Basic and acidic residues" evidence="1">
    <location>
        <begin position="22"/>
        <end position="32"/>
    </location>
</feature>
<dbReference type="Proteomes" id="UP001189429">
    <property type="component" value="Unassembled WGS sequence"/>
</dbReference>
<keyword evidence="4" id="KW-1185">Reference proteome</keyword>
<dbReference type="EMBL" id="CAUYUJ010016020">
    <property type="protein sequence ID" value="CAK0860896.1"/>
    <property type="molecule type" value="Genomic_DNA"/>
</dbReference>
<feature type="region of interest" description="Disordered" evidence="1">
    <location>
        <begin position="1"/>
        <end position="38"/>
    </location>
</feature>
<dbReference type="EMBL" id="CAUYUJ010016020">
    <property type="protein sequence ID" value="CAK0860895.1"/>
    <property type="molecule type" value="Genomic_DNA"/>
</dbReference>
<feature type="compositionally biased region" description="Acidic residues" evidence="1">
    <location>
        <begin position="8"/>
        <end position="20"/>
    </location>
</feature>
<evidence type="ECO:0000313" key="4">
    <source>
        <dbReference type="Proteomes" id="UP001189429"/>
    </source>
</evidence>